<dbReference type="VEuPathDB" id="FungiDB:ASPNIDRAFT2_41964"/>
<protein>
    <submittedName>
        <fullName evidence="2">Uncharacterized protein</fullName>
    </submittedName>
</protein>
<evidence type="ECO:0000256" key="1">
    <source>
        <dbReference type="SAM" id="MobiDB-lite"/>
    </source>
</evidence>
<accession>G3XP20</accession>
<name>G3XP20_ASPNA</name>
<gene>
    <name evidence="2" type="ORF">ASPNIDRAFT_41964</name>
</gene>
<dbReference type="Proteomes" id="UP000009038">
    <property type="component" value="Unassembled WGS sequence"/>
</dbReference>
<dbReference type="AlphaFoldDB" id="G3XP20"/>
<reference evidence="2 3" key="1">
    <citation type="journal article" date="2011" name="Genome Res.">
        <title>Comparative genomics of citric-acid-producing Aspergillus niger ATCC 1015 versus enzyme-producing CBS 513.88.</title>
        <authorList>
            <person name="Andersen M.R."/>
            <person name="Salazar M.P."/>
            <person name="Schaap P.J."/>
            <person name="van de Vondervoort P.J."/>
            <person name="Culley D."/>
            <person name="Thykaer J."/>
            <person name="Frisvad J.C."/>
            <person name="Nielsen K.F."/>
            <person name="Albang R."/>
            <person name="Albermann K."/>
            <person name="Berka R.M."/>
            <person name="Braus G.H."/>
            <person name="Braus-Stromeyer S.A."/>
            <person name="Corrochano L.M."/>
            <person name="Dai Z."/>
            <person name="van Dijck P.W."/>
            <person name="Hofmann G."/>
            <person name="Lasure L.L."/>
            <person name="Magnuson J.K."/>
            <person name="Menke H."/>
            <person name="Meijer M."/>
            <person name="Meijer S.L."/>
            <person name="Nielsen J.B."/>
            <person name="Nielsen M.L."/>
            <person name="van Ooyen A.J."/>
            <person name="Pel H.J."/>
            <person name="Poulsen L."/>
            <person name="Samson R.A."/>
            <person name="Stam H."/>
            <person name="Tsang A."/>
            <person name="van den Brink J.M."/>
            <person name="Atkins A."/>
            <person name="Aerts A."/>
            <person name="Shapiro H."/>
            <person name="Pangilinan J."/>
            <person name="Salamov A."/>
            <person name="Lou Y."/>
            <person name="Lindquist E."/>
            <person name="Lucas S."/>
            <person name="Grimwood J."/>
            <person name="Grigoriev I.V."/>
            <person name="Kubicek C.P."/>
            <person name="Martinez D."/>
            <person name="van Peij N.N."/>
            <person name="Roubos J.A."/>
            <person name="Nielsen J."/>
            <person name="Baker S.E."/>
        </authorList>
    </citation>
    <scope>NUCLEOTIDE SEQUENCE [LARGE SCALE GENOMIC DNA]</scope>
    <source>
        <strain evidence="3">ATCC 1015 / CBS 113.46 / FGSC A1144 / LSHB Ac4 / NCTC 3858a / NRRL 328 / USDA 3528.7</strain>
    </source>
</reference>
<evidence type="ECO:0000313" key="3">
    <source>
        <dbReference type="Proteomes" id="UP000009038"/>
    </source>
</evidence>
<dbReference type="HOGENOM" id="CLU_2170516_0_0_1"/>
<feature type="region of interest" description="Disordered" evidence="1">
    <location>
        <begin position="14"/>
        <end position="43"/>
    </location>
</feature>
<evidence type="ECO:0000313" key="2">
    <source>
        <dbReference type="EMBL" id="EHA28024.1"/>
    </source>
</evidence>
<comment type="caution">
    <text evidence="2">The sequence shown here is derived from an EMBL/GenBank/DDBJ whole genome shotgun (WGS) entry which is preliminary data.</text>
</comment>
<sequence>MEVTILTRAAWGLRNGSSENQFPTDDDKPDGSPGSSRPFRPLPDSARAVIDELLHLPRADTSVPLPFSAFPHIAGFCLSLPRARRVSLGREKDKLHTLFGLKAVMSIQSE</sequence>
<organism evidence="2 3">
    <name type="scientific">Aspergillus niger (strain ATCC 1015 / CBS 113.46 / FGSC A1144 / LSHB Ac4 / NCTC 3858a / NRRL 328 / USDA 3528.7)</name>
    <dbReference type="NCBI Taxonomy" id="380704"/>
    <lineage>
        <taxon>Eukaryota</taxon>
        <taxon>Fungi</taxon>
        <taxon>Dikarya</taxon>
        <taxon>Ascomycota</taxon>
        <taxon>Pezizomycotina</taxon>
        <taxon>Eurotiomycetes</taxon>
        <taxon>Eurotiomycetidae</taxon>
        <taxon>Eurotiales</taxon>
        <taxon>Aspergillaceae</taxon>
        <taxon>Aspergillus</taxon>
        <taxon>Aspergillus subgen. Circumdati</taxon>
    </lineage>
</organism>
<proteinExistence type="predicted"/>
<dbReference type="EMBL" id="ACJE01000002">
    <property type="protein sequence ID" value="EHA28024.1"/>
    <property type="molecule type" value="Genomic_DNA"/>
</dbReference>